<dbReference type="GO" id="GO:0005656">
    <property type="term" value="C:nuclear pre-replicative complex"/>
    <property type="evidence" value="ECO:0007669"/>
    <property type="project" value="TreeGrafter"/>
</dbReference>
<dbReference type="InterPro" id="IPR001680">
    <property type="entry name" value="WD40_rpt"/>
</dbReference>
<evidence type="ECO:0000256" key="1">
    <source>
        <dbReference type="ARBA" id="ARBA00002355"/>
    </source>
</evidence>
<dbReference type="AlphaFoldDB" id="A0A1L0C7D9"/>
<evidence type="ECO:0000256" key="6">
    <source>
        <dbReference type="ARBA" id="ARBA00026229"/>
    </source>
</evidence>
<dbReference type="PROSITE" id="PS50294">
    <property type="entry name" value="WD_REPEATS_REGION"/>
    <property type="match status" value="1"/>
</dbReference>
<protein>
    <recommendedName>
        <fullName evidence="6 8">Pre-rRNA-processing protein IPI3</fullName>
    </recommendedName>
</protein>
<gene>
    <name evidence="10" type="ORF">SAMEA4029009_CIC11G00000001153</name>
</gene>
<proteinExistence type="inferred from homology"/>
<comment type="subunit">
    <text evidence="3 8">Component of the RIX1 complex, composed of IPI1, RIX1/IPI2 and IPI3 in a 1:2:2 stoichiometry. The complex interacts (via RIX1) with MDN1 (via its hexameric AAA ATPase ring) and the pre-60S ribosome particles.</text>
</comment>
<dbReference type="Gene3D" id="2.130.10.10">
    <property type="entry name" value="YVTN repeat-like/Quinoprotein amine dehydrogenase"/>
    <property type="match status" value="1"/>
</dbReference>
<dbReference type="InterPro" id="IPR036322">
    <property type="entry name" value="WD40_repeat_dom_sf"/>
</dbReference>
<evidence type="ECO:0000256" key="5">
    <source>
        <dbReference type="ARBA" id="ARBA00022737"/>
    </source>
</evidence>
<dbReference type="PANTHER" id="PTHR18763">
    <property type="entry name" value="WD-REPEAT PROTEIN 18"/>
    <property type="match status" value="1"/>
</dbReference>
<name>A0A1L0C7D9_9ASCO</name>
<evidence type="ECO:0000256" key="9">
    <source>
        <dbReference type="SAM" id="Coils"/>
    </source>
</evidence>
<dbReference type="Pfam" id="PF00400">
    <property type="entry name" value="WD40"/>
    <property type="match status" value="2"/>
</dbReference>
<comment type="function">
    <text evidence="1 8">Component of the RIX1 complex required for processing of ITS2 sequences from 35S pre-rRNA.</text>
</comment>
<dbReference type="SMART" id="SM00320">
    <property type="entry name" value="WD40"/>
    <property type="match status" value="5"/>
</dbReference>
<accession>A0A1L0C7D9</accession>
<comment type="subcellular location">
    <subcellularLocation>
        <location evidence="8">Nucleus</location>
    </subcellularLocation>
</comment>
<dbReference type="GO" id="GO:0006364">
    <property type="term" value="P:rRNA processing"/>
    <property type="evidence" value="ECO:0007669"/>
    <property type="project" value="UniProtKB-UniRule"/>
</dbReference>
<evidence type="ECO:0000256" key="2">
    <source>
        <dbReference type="ARBA" id="ARBA00010143"/>
    </source>
</evidence>
<keyword evidence="4 7" id="KW-0853">WD repeat</keyword>
<dbReference type="PANTHER" id="PTHR18763:SF0">
    <property type="entry name" value="WD REPEAT-CONTAINING PROTEIN 18"/>
    <property type="match status" value="1"/>
</dbReference>
<dbReference type="EMBL" id="LT635770">
    <property type="protein sequence ID" value="SGZ58794.1"/>
    <property type="molecule type" value="Genomic_DNA"/>
</dbReference>
<sequence length="464" mass="51050">MDEAVFYITEGDPADKHSQESLGAIASIQTSQHFTSFRNADCPRYGAALTGMGPGERLFIAGRNKALITSYSWGKESAEQRFPVPENMACLSVAHHPLTGSNQYKPQYSVPWLLAAGSKSGKLYVWEISSGNLLCVKDAHYQEISVIKFSKCGTFVFTGGLDSRVMVWRTLDLVGEDSTATKPYASFTDHSLAITDLLVSESSLVTDLRLYTTSKDGTLRVYDVSTKSLLTTFVFSVPVECVARDPAGRALYAGLNNGTLRQVPMYVVNQFTHVLEAIGGHGKIVTVESDPNLHQTFVHHQDGNSTPTLMAVSLDGMFLISGDNTGRVFVSDVVTKQVVKAFTPCKSGIAYLEVGVHGTKTLNGESEFDKKHRLLPGLKRVLVSPDLLEHAVTMQIPGVEETDVEFQKWLQQKAHEEFEFKLGDEVTVSSGGKEAELEEKLQKVSNAYNSLKTMYEDLYAEHNK</sequence>
<evidence type="ECO:0000256" key="3">
    <source>
        <dbReference type="ARBA" id="ARBA00011141"/>
    </source>
</evidence>
<dbReference type="Proteomes" id="UP000182259">
    <property type="component" value="Chromosome VII"/>
</dbReference>
<evidence type="ECO:0000256" key="7">
    <source>
        <dbReference type="PROSITE-ProRule" id="PRU00221"/>
    </source>
</evidence>
<comment type="similarity">
    <text evidence="2 8">Belongs to the WD repeat IPI3/WDR18 family.</text>
</comment>
<evidence type="ECO:0000313" key="11">
    <source>
        <dbReference type="Proteomes" id="UP000182259"/>
    </source>
</evidence>
<keyword evidence="8" id="KW-0698">rRNA processing</keyword>
<dbReference type="SUPFAM" id="SSF50978">
    <property type="entry name" value="WD40 repeat-like"/>
    <property type="match status" value="1"/>
</dbReference>
<keyword evidence="9" id="KW-0175">Coiled coil</keyword>
<dbReference type="PROSITE" id="PS50082">
    <property type="entry name" value="WD_REPEATS_2"/>
    <property type="match status" value="1"/>
</dbReference>
<keyword evidence="5" id="KW-0677">Repeat</keyword>
<evidence type="ECO:0000256" key="8">
    <source>
        <dbReference type="RuleBase" id="RU369067"/>
    </source>
</evidence>
<organism evidence="10 11">
    <name type="scientific">Sungouiella intermedia</name>
    <dbReference type="NCBI Taxonomy" id="45354"/>
    <lineage>
        <taxon>Eukaryota</taxon>
        <taxon>Fungi</taxon>
        <taxon>Dikarya</taxon>
        <taxon>Ascomycota</taxon>
        <taxon>Saccharomycotina</taxon>
        <taxon>Pichiomycetes</taxon>
        <taxon>Metschnikowiaceae</taxon>
        <taxon>Sungouiella</taxon>
    </lineage>
</organism>
<reference evidence="10 11" key="1">
    <citation type="submission" date="2016-10" db="EMBL/GenBank/DDBJ databases">
        <authorList>
            <person name="de Groot N.N."/>
        </authorList>
    </citation>
    <scope>NUCLEOTIDE SEQUENCE [LARGE SCALE GENOMIC DNA]</scope>
    <source>
        <strain evidence="10 11">PYCC 4715</strain>
    </source>
</reference>
<feature type="coiled-coil region" evidence="9">
    <location>
        <begin position="434"/>
        <end position="461"/>
    </location>
</feature>
<keyword evidence="8" id="KW-0539">Nucleus</keyword>
<dbReference type="GO" id="GO:0006261">
    <property type="term" value="P:DNA-templated DNA replication"/>
    <property type="evidence" value="ECO:0007669"/>
    <property type="project" value="TreeGrafter"/>
</dbReference>
<dbReference type="InterPro" id="IPR015943">
    <property type="entry name" value="WD40/YVTN_repeat-like_dom_sf"/>
</dbReference>
<dbReference type="InterPro" id="IPR045227">
    <property type="entry name" value="WDR18/Ipi3/RID3"/>
</dbReference>
<feature type="repeat" description="WD" evidence="7">
    <location>
        <begin position="137"/>
        <end position="168"/>
    </location>
</feature>
<dbReference type="GO" id="GO:0120330">
    <property type="term" value="C:rixosome complex"/>
    <property type="evidence" value="ECO:0007669"/>
    <property type="project" value="UniProtKB-UniRule"/>
</dbReference>
<evidence type="ECO:0000256" key="4">
    <source>
        <dbReference type="ARBA" id="ARBA00022574"/>
    </source>
</evidence>
<evidence type="ECO:0000313" key="10">
    <source>
        <dbReference type="EMBL" id="SGZ58794.1"/>
    </source>
</evidence>